<feature type="region of interest" description="Disordered" evidence="2">
    <location>
        <begin position="1383"/>
        <end position="1402"/>
    </location>
</feature>
<comment type="caution">
    <text evidence="3">The sequence shown here is derived from an EMBL/GenBank/DDBJ whole genome shotgun (WGS) entry which is preliminary data.</text>
</comment>
<dbReference type="RefSeq" id="WP_307555890.1">
    <property type="nucleotide sequence ID" value="NZ_JAUSQU010000001.1"/>
</dbReference>
<protein>
    <recommendedName>
        <fullName evidence="5">TIGR02680 family protein</fullName>
    </recommendedName>
</protein>
<evidence type="ECO:0000313" key="4">
    <source>
        <dbReference type="Proteomes" id="UP001225356"/>
    </source>
</evidence>
<name>A0ABT9Q5N1_9ACTN</name>
<evidence type="ECO:0000256" key="1">
    <source>
        <dbReference type="SAM" id="Coils"/>
    </source>
</evidence>
<evidence type="ECO:0000256" key="2">
    <source>
        <dbReference type="SAM" id="MobiDB-lite"/>
    </source>
</evidence>
<dbReference type="Pfam" id="PF13558">
    <property type="entry name" value="SbcC_Walker_B"/>
    <property type="match status" value="1"/>
</dbReference>
<dbReference type="Gene3D" id="3.40.50.300">
    <property type="entry name" value="P-loop containing nucleotide triphosphate hydrolases"/>
    <property type="match status" value="1"/>
</dbReference>
<dbReference type="SUPFAM" id="SSF52540">
    <property type="entry name" value="P-loop containing nucleoside triphosphate hydrolases"/>
    <property type="match status" value="1"/>
</dbReference>
<organism evidence="3 4">
    <name type="scientific">Streptosporangium lutulentum</name>
    <dbReference type="NCBI Taxonomy" id="1461250"/>
    <lineage>
        <taxon>Bacteria</taxon>
        <taxon>Bacillati</taxon>
        <taxon>Actinomycetota</taxon>
        <taxon>Actinomycetes</taxon>
        <taxon>Streptosporangiales</taxon>
        <taxon>Streptosporangiaceae</taxon>
        <taxon>Streptosporangium</taxon>
    </lineage>
</organism>
<evidence type="ECO:0008006" key="5">
    <source>
        <dbReference type="Google" id="ProtNLM"/>
    </source>
</evidence>
<gene>
    <name evidence="3" type="ORF">J2853_001266</name>
</gene>
<feature type="compositionally biased region" description="Acidic residues" evidence="2">
    <location>
        <begin position="1388"/>
        <end position="1402"/>
    </location>
</feature>
<dbReference type="Proteomes" id="UP001225356">
    <property type="component" value="Unassembled WGS sequence"/>
</dbReference>
<accession>A0ABT9Q5N1</accession>
<keyword evidence="4" id="KW-1185">Reference proteome</keyword>
<dbReference type="EMBL" id="JAUSQU010000001">
    <property type="protein sequence ID" value="MDP9842055.1"/>
    <property type="molecule type" value="Genomic_DNA"/>
</dbReference>
<feature type="coiled-coil region" evidence="1">
    <location>
        <begin position="860"/>
        <end position="919"/>
    </location>
</feature>
<dbReference type="InterPro" id="IPR027417">
    <property type="entry name" value="P-loop_NTPase"/>
</dbReference>
<proteinExistence type="predicted"/>
<sequence>MTRFRPSRAGLINIWDYTDEEFVFADGRLVLRGHNGSGKTKALEVLFPFVLDGVVDARRLDPFSGENRTMKSNLLYRGQESEYGFVWMEFAAAGRTVTLIIALRAHKDRPAVKTSFFVTAKRLGIDFGLLSEDSRPLTEQQLKRVLEPEAWYDSATDYRDAVDAALFGLGRERYTQLLDLLLALRRPLLAKDLDPGKVSDTLTAGLSPVTEDLVEQAARDFENLAAVQRLVDDLTSADGAARAFLGCYADYLRVNARFHLDRIGTRTEQVVGHATAIAEARAEMRRAGAAQDEAKEARRVAGVEQNRLVGRLEGLKKHEAYTAQGQLDSLRGQVGQGAQEIAREREANARAAAHIVDLDREAGEVERQLKNAREAVGRQSSDMAEAAGLAGLTVPDDGDLREARAQATARLEDVEDVRRRLATLGEAERDRGHAEQALQKVDAKIEAGERACESAERELAEVRARAEEDLRAWAGRWSGDHPDPVASATDVAVLVESLAHLGEAGAPSLGEVFGDLTEARRTALVTQVAGLETKLGELAAELERLTASRDEVAAERDDAPPLAATRHAARDERPGAALWQLVRFADGVPDTEAAAVEGALEAAGLLTSWIHPDPRLTEAALEMAEADTYLLPAPAGRRPAGRTLASVLVPEEQGPVPAEIVSDVLGSIALTDELTVTSPAPAISGRGQFSSGIHLGAQPKAAPEYIGATHRTTRRKARIAEYERRIQAGSQERARGEAERDALQRRLDDIGRARVELRPMAKNLLKTTAVLAEKSTLLAAARMERFEAATVLDGTTAEVDAERRRLRQTAADRNMPSDAAEVETIARAIADFTRAAEGLGQRLTGVETLGQDLAGRRRTIARLDTEHKNASAALVEKEEAHLGAAERLAALEETLSAPLQEILGQIGEAERSLSEAKATWQAEDERARREHDALVKAESTYEHGGISLREALRELLDQLASFAPFAHADLRPVLDIGVAPSWPDRTRWAPPEQVAAEIVERLSEQEAALAVGSVLPDGTAELLGLYDAATRGRSAGETARKGVRDRMTEALKEFNDALNACEEDYRLDWEPGDSVVVVQVLDADGRHPVAEFARRIADRAEEQGFLLEERERTVLEDELLAGLSQQIFDRVFVARDLVKGMDADTRSRPMSTGTTVGIRWVVSDKITDLQKEVSELLGQEGLGSEQLAGLRRLLRKMIHEYRAGHPRATYREVLSTVLDYRTWRSFELRLKVPGEDDVKLSKKRHSQMSGGEKSAAIHLPLFAAANAIYSSASSTCPRMIALDEAFAGIDDVYKPDLLGLTVRYDLDVFMTGHDLWVRYATVPAAAHYDMHSDKASHTVSAMLVLWDGSELIDSGAGFSGNDELARELLGFAPTRRVPLEAGLLESAEGLDEDKDEETTAPV</sequence>
<evidence type="ECO:0000313" key="3">
    <source>
        <dbReference type="EMBL" id="MDP9842055.1"/>
    </source>
</evidence>
<keyword evidence="1" id="KW-0175">Coiled coil</keyword>
<reference evidence="3 4" key="1">
    <citation type="submission" date="2023-07" db="EMBL/GenBank/DDBJ databases">
        <title>Sequencing the genomes of 1000 actinobacteria strains.</title>
        <authorList>
            <person name="Klenk H.-P."/>
        </authorList>
    </citation>
    <scope>NUCLEOTIDE SEQUENCE [LARGE SCALE GENOMIC DNA]</scope>
    <source>
        <strain evidence="3 4">DSM 46740</strain>
    </source>
</reference>
<feature type="coiled-coil region" evidence="1">
    <location>
        <begin position="528"/>
        <end position="555"/>
    </location>
</feature>
<feature type="coiled-coil region" evidence="1">
    <location>
        <begin position="424"/>
        <end position="472"/>
    </location>
</feature>